<dbReference type="EMBL" id="MGDD01000014">
    <property type="protein sequence ID" value="OGL49767.1"/>
    <property type="molecule type" value="Genomic_DNA"/>
</dbReference>
<evidence type="ECO:0000313" key="4">
    <source>
        <dbReference type="Proteomes" id="UP000179266"/>
    </source>
</evidence>
<protein>
    <recommendedName>
        <fullName evidence="2">Glycosyltransferase RgtA/B/C/D-like domain-containing protein</fullName>
    </recommendedName>
</protein>
<organism evidence="3 4">
    <name type="scientific">Candidatus Schekmanbacteria bacterium RBG_13_48_7</name>
    <dbReference type="NCBI Taxonomy" id="1817878"/>
    <lineage>
        <taxon>Bacteria</taxon>
        <taxon>Candidatus Schekmaniibacteriota</taxon>
    </lineage>
</organism>
<feature type="transmembrane region" description="Helical" evidence="1">
    <location>
        <begin position="211"/>
        <end position="230"/>
    </location>
</feature>
<feature type="transmembrane region" description="Helical" evidence="1">
    <location>
        <begin position="90"/>
        <end position="111"/>
    </location>
</feature>
<feature type="transmembrane region" description="Helical" evidence="1">
    <location>
        <begin position="353"/>
        <end position="371"/>
    </location>
</feature>
<comment type="caution">
    <text evidence="3">The sequence shown here is derived from an EMBL/GenBank/DDBJ whole genome shotgun (WGS) entry which is preliminary data.</text>
</comment>
<proteinExistence type="predicted"/>
<feature type="transmembrane region" description="Helical" evidence="1">
    <location>
        <begin position="12"/>
        <end position="32"/>
    </location>
</feature>
<gene>
    <name evidence="3" type="ORF">A2161_00420</name>
</gene>
<keyword evidence="1" id="KW-1133">Transmembrane helix</keyword>
<feature type="transmembrane region" description="Helical" evidence="1">
    <location>
        <begin position="140"/>
        <end position="161"/>
    </location>
</feature>
<evidence type="ECO:0000259" key="2">
    <source>
        <dbReference type="Pfam" id="PF13231"/>
    </source>
</evidence>
<dbReference type="Proteomes" id="UP000179266">
    <property type="component" value="Unassembled WGS sequence"/>
</dbReference>
<feature type="transmembrane region" description="Helical" evidence="1">
    <location>
        <begin position="173"/>
        <end position="205"/>
    </location>
</feature>
<feature type="transmembrane region" description="Helical" evidence="1">
    <location>
        <begin position="279"/>
        <end position="295"/>
    </location>
</feature>
<feature type="transmembrane region" description="Helical" evidence="1">
    <location>
        <begin position="326"/>
        <end position="346"/>
    </location>
</feature>
<feature type="transmembrane region" description="Helical" evidence="1">
    <location>
        <begin position="302"/>
        <end position="320"/>
    </location>
</feature>
<dbReference type="PANTHER" id="PTHR44216">
    <property type="entry name" value="PROTEIN O-MANNOSYL-TRANSFERASE TMTC2"/>
    <property type="match status" value="1"/>
</dbReference>
<dbReference type="AlphaFoldDB" id="A0A1F7S9F2"/>
<dbReference type="Pfam" id="PF13231">
    <property type="entry name" value="PMT_2"/>
    <property type="match status" value="1"/>
</dbReference>
<dbReference type="PANTHER" id="PTHR44216:SF3">
    <property type="entry name" value="PROTEIN O-MANNOSYL-TRANSFERASE TMTC2"/>
    <property type="match status" value="1"/>
</dbReference>
<evidence type="ECO:0000313" key="3">
    <source>
        <dbReference type="EMBL" id="OGL49767.1"/>
    </source>
</evidence>
<feature type="domain" description="Glycosyltransferase RgtA/B/C/D-like" evidence="2">
    <location>
        <begin position="72"/>
        <end position="223"/>
    </location>
</feature>
<reference evidence="3 4" key="1">
    <citation type="journal article" date="2016" name="Nat. Commun.">
        <title>Thousands of microbial genomes shed light on interconnected biogeochemical processes in an aquifer system.</title>
        <authorList>
            <person name="Anantharaman K."/>
            <person name="Brown C.T."/>
            <person name="Hug L.A."/>
            <person name="Sharon I."/>
            <person name="Castelle C.J."/>
            <person name="Probst A.J."/>
            <person name="Thomas B.C."/>
            <person name="Singh A."/>
            <person name="Wilkins M.J."/>
            <person name="Karaoz U."/>
            <person name="Brodie E.L."/>
            <person name="Williams K.H."/>
            <person name="Hubbard S.S."/>
            <person name="Banfield J.F."/>
        </authorList>
    </citation>
    <scope>NUCLEOTIDE SEQUENCE [LARGE SCALE GENOMIC DNA]</scope>
</reference>
<evidence type="ECO:0000256" key="1">
    <source>
        <dbReference type="SAM" id="Phobius"/>
    </source>
</evidence>
<name>A0A1F7S9F2_9BACT</name>
<keyword evidence="1" id="KW-0472">Membrane</keyword>
<dbReference type="InterPro" id="IPR038731">
    <property type="entry name" value="RgtA/B/C-like"/>
</dbReference>
<dbReference type="InterPro" id="IPR052384">
    <property type="entry name" value="TMTC_O-mannosyltransferase"/>
</dbReference>
<dbReference type="GO" id="GO:0035269">
    <property type="term" value="P:protein O-linked glycosylation via mannose"/>
    <property type="evidence" value="ECO:0007669"/>
    <property type="project" value="TreeGrafter"/>
</dbReference>
<keyword evidence="1" id="KW-0812">Transmembrane</keyword>
<sequence>MIKKINLFDTHYILTAIIVFTVIVYIGIFNNVPYNDDFSWMRNCFKENTCHSIPGFIVDTFNFTKDQHFYRPVAEILFTGFSSVFGKTAFLYHFVSLLLHIINGILVFNVLKKIFQNRETALLGTLLFLIHPATNETTYWISGIITLVFTLFYLAALNIFLDAIENNKLSSKTMMSVVFLIILALLTKEAAITFLPIFILAYIFFKKNKSLRIWYLFAVFIGVVAGYLMIQYSVETKNYLVVEKIYKPGLHFFKNILVFHFVLLFPKEINGVYSKSWDFLFPVFLLSIIGIIVGNKKTKFMVLWYWVTLLPASFFEYQSYITSRYLYVTSIGFCGILAQFFVYLWHKFRYSKSILVVISFGLLFLVFFYSYKSFFNDLYFEAKPVRDKVIYETVKSRYPVIPDHTRLFLFNFPSLEVHLNAMMKVWDNPFADVYTSFDLRKMEPGSIILVDLPDKIYDLTHKFNRDNREIIFGEETTMLFLKRGWTRNVTDTENNVNFNWIKALEAVSRAPVWERNWYELTLKIKYVPKFQYQIGNLIIRMNDQIIYTLELAPGWHEYNVRISKYSVRDGDNEISFIIGKQLKNEPEKLGIPIAHPGDIGLAYLKFTPVKPTLEESRLSIKKEKPRPLLPK</sequence>
<dbReference type="GO" id="GO:0000030">
    <property type="term" value="F:mannosyltransferase activity"/>
    <property type="evidence" value="ECO:0007669"/>
    <property type="project" value="TreeGrafter"/>
</dbReference>
<accession>A0A1F7S9F2</accession>